<organism evidence="4 5">
    <name type="scientific">Georgenia muralis</name>
    <dbReference type="NCBI Taxonomy" id="154117"/>
    <lineage>
        <taxon>Bacteria</taxon>
        <taxon>Bacillati</taxon>
        <taxon>Actinomycetota</taxon>
        <taxon>Actinomycetes</taxon>
        <taxon>Micrococcales</taxon>
        <taxon>Bogoriellaceae</taxon>
        <taxon>Georgenia</taxon>
    </lineage>
</organism>
<protein>
    <submittedName>
        <fullName evidence="4">Phosphoglycerate dehydrogenase-like enzyme</fullName>
    </submittedName>
</protein>
<comment type="caution">
    <text evidence="4">The sequence shown here is derived from an EMBL/GenBank/DDBJ whole genome shotgun (WGS) entry which is preliminary data.</text>
</comment>
<keyword evidence="5" id="KW-1185">Reference proteome</keyword>
<dbReference type="Pfam" id="PF02826">
    <property type="entry name" value="2-Hacid_dh_C"/>
    <property type="match status" value="1"/>
</dbReference>
<accession>A0A3N4ZYY5</accession>
<dbReference type="OrthoDB" id="4324715at2"/>
<keyword evidence="1" id="KW-0560">Oxidoreductase</keyword>
<evidence type="ECO:0000256" key="1">
    <source>
        <dbReference type="ARBA" id="ARBA00023002"/>
    </source>
</evidence>
<dbReference type="PANTHER" id="PTHR43333">
    <property type="entry name" value="2-HACID_DH_C DOMAIN-CONTAINING PROTEIN"/>
    <property type="match status" value="1"/>
</dbReference>
<evidence type="ECO:0000256" key="2">
    <source>
        <dbReference type="ARBA" id="ARBA00023027"/>
    </source>
</evidence>
<evidence type="ECO:0000313" key="4">
    <source>
        <dbReference type="EMBL" id="RPF26275.1"/>
    </source>
</evidence>
<dbReference type="InterPro" id="IPR006140">
    <property type="entry name" value="D-isomer_DH_NAD-bd"/>
</dbReference>
<dbReference type="EMBL" id="RKRA01000001">
    <property type="protein sequence ID" value="RPF26275.1"/>
    <property type="molecule type" value="Genomic_DNA"/>
</dbReference>
<dbReference type="GO" id="GO:0051287">
    <property type="term" value="F:NAD binding"/>
    <property type="evidence" value="ECO:0007669"/>
    <property type="project" value="InterPro"/>
</dbReference>
<name>A0A3N4ZYY5_9MICO</name>
<proteinExistence type="predicted"/>
<sequence>MKVLLPTAIPLDPELPDGVVAVAYDPAERVPAEHRDAGGVVIWGNPRPRLREMAADLPRLRWVQSLAAGPDAALSGGFADDVVLCGGAGLHDAPVTEHALALILALVRRLPASAAAQHEHRWARELGGRQPLHPGRPVTTLLGARVVLWGFGSIAQRLAGVLTSLGAEVRGIARSAGTRAGYPVTAVENAEAELAGADVLVLLLPGLPENEKILDARLLCALPAGAYVVNVGRGSTVDEEALREVLESGWLAGAALDVTETEPLPADSPLWDTHNLVITPHAAGGRPVGADELIAANLRALVDGGELRNIIAREPTARTTAAQP</sequence>
<keyword evidence="2" id="KW-0520">NAD</keyword>
<dbReference type="Gene3D" id="3.40.50.720">
    <property type="entry name" value="NAD(P)-binding Rossmann-like Domain"/>
    <property type="match status" value="2"/>
</dbReference>
<dbReference type="SUPFAM" id="SSF51735">
    <property type="entry name" value="NAD(P)-binding Rossmann-fold domains"/>
    <property type="match status" value="1"/>
</dbReference>
<dbReference type="GO" id="GO:0016491">
    <property type="term" value="F:oxidoreductase activity"/>
    <property type="evidence" value="ECO:0007669"/>
    <property type="project" value="UniProtKB-KW"/>
</dbReference>
<dbReference type="Proteomes" id="UP000280726">
    <property type="component" value="Unassembled WGS sequence"/>
</dbReference>
<dbReference type="RefSeq" id="WP_123914655.1">
    <property type="nucleotide sequence ID" value="NZ_RKRA01000001.1"/>
</dbReference>
<dbReference type="InterPro" id="IPR036291">
    <property type="entry name" value="NAD(P)-bd_dom_sf"/>
</dbReference>
<dbReference type="AlphaFoldDB" id="A0A3N4ZYY5"/>
<dbReference type="PANTHER" id="PTHR43333:SF1">
    <property type="entry name" value="D-ISOMER SPECIFIC 2-HYDROXYACID DEHYDROGENASE NAD-BINDING DOMAIN-CONTAINING PROTEIN"/>
    <property type="match status" value="1"/>
</dbReference>
<gene>
    <name evidence="4" type="ORF">EDD32_0709</name>
</gene>
<feature type="domain" description="D-isomer specific 2-hydroxyacid dehydrogenase NAD-binding" evidence="3">
    <location>
        <begin position="100"/>
        <end position="283"/>
    </location>
</feature>
<reference evidence="4 5" key="1">
    <citation type="submission" date="2018-11" db="EMBL/GenBank/DDBJ databases">
        <title>Sequencing the genomes of 1000 actinobacteria strains.</title>
        <authorList>
            <person name="Klenk H.-P."/>
        </authorList>
    </citation>
    <scope>NUCLEOTIDE SEQUENCE [LARGE SCALE GENOMIC DNA]</scope>
    <source>
        <strain evidence="4 5">DSM 14418</strain>
    </source>
</reference>
<evidence type="ECO:0000259" key="3">
    <source>
        <dbReference type="Pfam" id="PF02826"/>
    </source>
</evidence>
<evidence type="ECO:0000313" key="5">
    <source>
        <dbReference type="Proteomes" id="UP000280726"/>
    </source>
</evidence>
<dbReference type="SUPFAM" id="SSF52283">
    <property type="entry name" value="Formate/glycerate dehydrogenase catalytic domain-like"/>
    <property type="match status" value="1"/>
</dbReference>